<feature type="domain" description="Cupin type-2" evidence="1">
    <location>
        <begin position="32"/>
        <end position="99"/>
    </location>
</feature>
<dbReference type="RefSeq" id="WP_188954181.1">
    <property type="nucleotide sequence ID" value="NZ_BMIB01000003.1"/>
</dbReference>
<name>A0A917J0Q5_9BACT</name>
<evidence type="ECO:0000313" key="3">
    <source>
        <dbReference type="Proteomes" id="UP000627292"/>
    </source>
</evidence>
<dbReference type="EMBL" id="BMIB01000003">
    <property type="protein sequence ID" value="GGH72424.1"/>
    <property type="molecule type" value="Genomic_DNA"/>
</dbReference>
<dbReference type="InterPro" id="IPR014710">
    <property type="entry name" value="RmlC-like_jellyroll"/>
</dbReference>
<comment type="caution">
    <text evidence="2">The sequence shown here is derived from an EMBL/GenBank/DDBJ whole genome shotgun (WGS) entry which is preliminary data.</text>
</comment>
<keyword evidence="3" id="KW-1185">Reference proteome</keyword>
<gene>
    <name evidence="2" type="ORF">GCM10011379_32830</name>
</gene>
<reference evidence="2" key="2">
    <citation type="submission" date="2020-09" db="EMBL/GenBank/DDBJ databases">
        <authorList>
            <person name="Sun Q."/>
            <person name="Zhou Y."/>
        </authorList>
    </citation>
    <scope>NUCLEOTIDE SEQUENCE</scope>
    <source>
        <strain evidence="2">CGMCC 1.15290</strain>
    </source>
</reference>
<dbReference type="InterPro" id="IPR053146">
    <property type="entry name" value="QDO-like"/>
</dbReference>
<dbReference type="Gene3D" id="2.60.120.10">
    <property type="entry name" value="Jelly Rolls"/>
    <property type="match status" value="1"/>
</dbReference>
<accession>A0A917J0Q5</accession>
<proteinExistence type="predicted"/>
<dbReference type="InterPro" id="IPR011051">
    <property type="entry name" value="RmlC_Cupin_sf"/>
</dbReference>
<evidence type="ECO:0000259" key="1">
    <source>
        <dbReference type="Pfam" id="PF07883"/>
    </source>
</evidence>
<dbReference type="PANTHER" id="PTHR36440:SF1">
    <property type="entry name" value="PUTATIVE (AFU_ORTHOLOGUE AFUA_8G07350)-RELATED"/>
    <property type="match status" value="1"/>
</dbReference>
<protein>
    <recommendedName>
        <fullName evidence="1">Cupin type-2 domain-containing protein</fullName>
    </recommendedName>
</protein>
<dbReference type="PANTHER" id="PTHR36440">
    <property type="entry name" value="PUTATIVE (AFU_ORTHOLOGUE AFUA_8G07350)-RELATED"/>
    <property type="match status" value="1"/>
</dbReference>
<reference evidence="2" key="1">
    <citation type="journal article" date="2014" name="Int. J. Syst. Evol. Microbiol.">
        <title>Complete genome sequence of Corynebacterium casei LMG S-19264T (=DSM 44701T), isolated from a smear-ripened cheese.</title>
        <authorList>
            <consortium name="US DOE Joint Genome Institute (JGI-PGF)"/>
            <person name="Walter F."/>
            <person name="Albersmeier A."/>
            <person name="Kalinowski J."/>
            <person name="Ruckert C."/>
        </authorList>
    </citation>
    <scope>NUCLEOTIDE SEQUENCE</scope>
    <source>
        <strain evidence="2">CGMCC 1.15290</strain>
    </source>
</reference>
<evidence type="ECO:0000313" key="2">
    <source>
        <dbReference type="EMBL" id="GGH72424.1"/>
    </source>
</evidence>
<dbReference type="InterPro" id="IPR013096">
    <property type="entry name" value="Cupin_2"/>
</dbReference>
<dbReference type="AlphaFoldDB" id="A0A917J0Q5"/>
<dbReference type="Pfam" id="PF07883">
    <property type="entry name" value="Cupin_2"/>
    <property type="match status" value="1"/>
</dbReference>
<sequence>MMNSNFWLLGIHRKLIATGTDTDGAYDFIAGHVPPGIRTPPHIHHQYAETEFVVEGELNIVTEQGTLHLKAGEGYTIPKGMPHALQALGDKPAKIITIFAPAGFAEVVKAVGIPGMVEEGMPAATTDMALFNTLSSAIGDETIKRPGAAFTLA</sequence>
<dbReference type="SUPFAM" id="SSF51182">
    <property type="entry name" value="RmlC-like cupins"/>
    <property type="match status" value="1"/>
</dbReference>
<organism evidence="2 3">
    <name type="scientific">Filimonas zeae</name>
    <dbReference type="NCBI Taxonomy" id="1737353"/>
    <lineage>
        <taxon>Bacteria</taxon>
        <taxon>Pseudomonadati</taxon>
        <taxon>Bacteroidota</taxon>
        <taxon>Chitinophagia</taxon>
        <taxon>Chitinophagales</taxon>
        <taxon>Chitinophagaceae</taxon>
        <taxon>Filimonas</taxon>
    </lineage>
</organism>
<dbReference type="Proteomes" id="UP000627292">
    <property type="component" value="Unassembled WGS sequence"/>
</dbReference>